<accession>A0A852TT62</accession>
<dbReference type="SUPFAM" id="SSF53807">
    <property type="entry name" value="Helical backbone' metal receptor"/>
    <property type="match status" value="1"/>
</dbReference>
<dbReference type="EMBL" id="JACCCC010000001">
    <property type="protein sequence ID" value="NYE46841.1"/>
    <property type="molecule type" value="Genomic_DNA"/>
</dbReference>
<evidence type="ECO:0000256" key="1">
    <source>
        <dbReference type="ARBA" id="ARBA00004196"/>
    </source>
</evidence>
<dbReference type="PANTHER" id="PTHR30532:SF1">
    <property type="entry name" value="IRON(3+)-HYDROXAMATE-BINDING PROTEIN FHUD"/>
    <property type="match status" value="1"/>
</dbReference>
<evidence type="ECO:0000256" key="4">
    <source>
        <dbReference type="ARBA" id="ARBA00022729"/>
    </source>
</evidence>
<keyword evidence="9" id="KW-1185">Reference proteome</keyword>
<evidence type="ECO:0000313" key="9">
    <source>
        <dbReference type="Proteomes" id="UP000589036"/>
    </source>
</evidence>
<gene>
    <name evidence="8" type="ORF">HDA32_001961</name>
</gene>
<organism evidence="8 9">
    <name type="scientific">Spinactinospora alkalitolerans</name>
    <dbReference type="NCBI Taxonomy" id="687207"/>
    <lineage>
        <taxon>Bacteria</taxon>
        <taxon>Bacillati</taxon>
        <taxon>Actinomycetota</taxon>
        <taxon>Actinomycetes</taxon>
        <taxon>Streptosporangiales</taxon>
        <taxon>Nocardiopsidaceae</taxon>
        <taxon>Spinactinospora</taxon>
    </lineage>
</organism>
<evidence type="ECO:0000256" key="3">
    <source>
        <dbReference type="ARBA" id="ARBA00022448"/>
    </source>
</evidence>
<feature type="domain" description="Fe/B12 periplasmic-binding" evidence="7">
    <location>
        <begin position="60"/>
        <end position="322"/>
    </location>
</feature>
<evidence type="ECO:0000259" key="7">
    <source>
        <dbReference type="PROSITE" id="PS50983"/>
    </source>
</evidence>
<sequence length="322" mass="34424">MTSPDPVRRALAAGAAALLLTGLTACGAGAGQAEPTGDRTRAFTSDHTGEPVRIPADPQRIVAIGWAVTPLISVEEADLVGVTRGTQDTSLTPEELEKVESLPSVGTDLDISVEEVAALEPDLIVSGLAAAMDYDYADLEQVAPVAVAAMNTPAEWKDMNDRVADAAGVADAHAELKERYDERAAEIEETHADVLADTRFASIAAFGDGNWTLEHRDAHGTTVPADAGLDFTEQAEGGAFSESLSYEELDRLDDYDAVLTRATEEGEPTEQIAEVMEQGPWRGVEPVREEHVYHVPRLGAMSYTSGLLVLDELEERVLSDLQ</sequence>
<feature type="chain" id="PRO_5038505211" evidence="6">
    <location>
        <begin position="31"/>
        <end position="322"/>
    </location>
</feature>
<reference evidence="8 9" key="1">
    <citation type="submission" date="2020-07" db="EMBL/GenBank/DDBJ databases">
        <title>Sequencing the genomes of 1000 actinobacteria strains.</title>
        <authorList>
            <person name="Klenk H.-P."/>
        </authorList>
    </citation>
    <scope>NUCLEOTIDE SEQUENCE [LARGE SCALE GENOMIC DNA]</scope>
    <source>
        <strain evidence="8 9">CXB654</strain>
    </source>
</reference>
<dbReference type="RefSeq" id="WP_179642885.1">
    <property type="nucleotide sequence ID" value="NZ_BAAAYY010000001.1"/>
</dbReference>
<protein>
    <submittedName>
        <fullName evidence="8">Iron complex transport system substrate-binding protein</fullName>
    </submittedName>
</protein>
<dbReference type="InterPro" id="IPR051313">
    <property type="entry name" value="Bact_iron-sidero_bind"/>
</dbReference>
<feature type="region of interest" description="Disordered" evidence="5">
    <location>
        <begin position="30"/>
        <end position="49"/>
    </location>
</feature>
<evidence type="ECO:0000256" key="6">
    <source>
        <dbReference type="SAM" id="SignalP"/>
    </source>
</evidence>
<comment type="similarity">
    <text evidence="2">Belongs to the bacterial solute-binding protein 8 family.</text>
</comment>
<evidence type="ECO:0000256" key="2">
    <source>
        <dbReference type="ARBA" id="ARBA00008814"/>
    </source>
</evidence>
<proteinExistence type="inferred from homology"/>
<evidence type="ECO:0000256" key="5">
    <source>
        <dbReference type="SAM" id="MobiDB-lite"/>
    </source>
</evidence>
<name>A0A852TT62_9ACTN</name>
<feature type="signal peptide" evidence="6">
    <location>
        <begin position="1"/>
        <end position="30"/>
    </location>
</feature>
<evidence type="ECO:0000313" key="8">
    <source>
        <dbReference type="EMBL" id="NYE46841.1"/>
    </source>
</evidence>
<comment type="caution">
    <text evidence="8">The sequence shown here is derived from an EMBL/GenBank/DDBJ whole genome shotgun (WGS) entry which is preliminary data.</text>
</comment>
<comment type="subcellular location">
    <subcellularLocation>
        <location evidence="1">Cell envelope</location>
    </subcellularLocation>
</comment>
<dbReference type="Gene3D" id="3.40.50.1980">
    <property type="entry name" value="Nitrogenase molybdenum iron protein domain"/>
    <property type="match status" value="2"/>
</dbReference>
<keyword evidence="4 6" id="KW-0732">Signal</keyword>
<dbReference type="GO" id="GO:0030288">
    <property type="term" value="C:outer membrane-bounded periplasmic space"/>
    <property type="evidence" value="ECO:0007669"/>
    <property type="project" value="TreeGrafter"/>
</dbReference>
<dbReference type="AlphaFoldDB" id="A0A852TT62"/>
<keyword evidence="3" id="KW-0813">Transport</keyword>
<dbReference type="PANTHER" id="PTHR30532">
    <property type="entry name" value="IRON III DICITRATE-BINDING PERIPLASMIC PROTEIN"/>
    <property type="match status" value="1"/>
</dbReference>
<dbReference type="GO" id="GO:1901678">
    <property type="term" value="P:iron coordination entity transport"/>
    <property type="evidence" value="ECO:0007669"/>
    <property type="project" value="UniProtKB-ARBA"/>
</dbReference>
<dbReference type="PROSITE" id="PS50983">
    <property type="entry name" value="FE_B12_PBP"/>
    <property type="match status" value="1"/>
</dbReference>
<dbReference type="InterPro" id="IPR002491">
    <property type="entry name" value="ABC_transptr_periplasmic_BD"/>
</dbReference>
<dbReference type="Proteomes" id="UP000589036">
    <property type="component" value="Unassembled WGS sequence"/>
</dbReference>
<dbReference type="Pfam" id="PF01497">
    <property type="entry name" value="Peripla_BP_2"/>
    <property type="match status" value="1"/>
</dbReference>